<feature type="transmembrane region" description="Helical" evidence="1">
    <location>
        <begin position="7"/>
        <end position="27"/>
    </location>
</feature>
<feature type="transmembrane region" description="Helical" evidence="1">
    <location>
        <begin position="144"/>
        <end position="165"/>
    </location>
</feature>
<dbReference type="OrthoDB" id="6385003at2"/>
<dbReference type="AlphaFoldDB" id="A0A4R6IP83"/>
<evidence type="ECO:0000256" key="1">
    <source>
        <dbReference type="SAM" id="Phobius"/>
    </source>
</evidence>
<keyword evidence="1" id="KW-0812">Transmembrane</keyword>
<name>A0A4R6IP83_9SPHI</name>
<dbReference type="Pfam" id="PF10067">
    <property type="entry name" value="DUF2306"/>
    <property type="match status" value="1"/>
</dbReference>
<gene>
    <name evidence="2" type="ORF">CLV32_0091</name>
</gene>
<accession>A0A4R6IP83</accession>
<dbReference type="Proteomes" id="UP000295499">
    <property type="component" value="Unassembled WGS sequence"/>
</dbReference>
<evidence type="ECO:0000313" key="2">
    <source>
        <dbReference type="EMBL" id="TDO23806.1"/>
    </source>
</evidence>
<feature type="transmembrane region" description="Helical" evidence="1">
    <location>
        <begin position="87"/>
        <end position="104"/>
    </location>
</feature>
<feature type="transmembrane region" description="Helical" evidence="1">
    <location>
        <begin position="47"/>
        <end position="67"/>
    </location>
</feature>
<feature type="transmembrane region" description="Helical" evidence="1">
    <location>
        <begin position="177"/>
        <end position="196"/>
    </location>
</feature>
<dbReference type="InterPro" id="IPR018750">
    <property type="entry name" value="DUF2306_membrane"/>
</dbReference>
<proteinExistence type="predicted"/>
<protein>
    <submittedName>
        <fullName evidence="2">Putative membrane protein DUF2306</fullName>
    </submittedName>
</protein>
<sequence length="208" mass="23811">MKKKILWFLFALFAILIGLYPSIYFFMDGKTGLLSSKPDWILNSTVWHISFYTHILLGGLALLIGWLQFNNKIRINKPQVHRNIGKIYIVSVLVSAIAGFYIALFAEQGLWASLGFVCLAIIWFTTTLMGYITIRNKQIINHQIFMIYSYAACFAAVTLRIWLPLLIMSTGNFGKSYIIVAWLCWIPNLLVAHLIVRKLATQKTRVAF</sequence>
<keyword evidence="1" id="KW-1133">Transmembrane helix</keyword>
<organism evidence="2 3">
    <name type="scientific">Pedobacter duraquae</name>
    <dbReference type="NCBI Taxonomy" id="425511"/>
    <lineage>
        <taxon>Bacteria</taxon>
        <taxon>Pseudomonadati</taxon>
        <taxon>Bacteroidota</taxon>
        <taxon>Sphingobacteriia</taxon>
        <taxon>Sphingobacteriales</taxon>
        <taxon>Sphingobacteriaceae</taxon>
        <taxon>Pedobacter</taxon>
    </lineage>
</organism>
<feature type="transmembrane region" description="Helical" evidence="1">
    <location>
        <begin position="110"/>
        <end position="132"/>
    </location>
</feature>
<reference evidence="2 3" key="1">
    <citation type="submission" date="2019-03" db="EMBL/GenBank/DDBJ databases">
        <title>Genomic Encyclopedia of Archaeal and Bacterial Type Strains, Phase II (KMG-II): from individual species to whole genera.</title>
        <authorList>
            <person name="Goeker M."/>
        </authorList>
    </citation>
    <scope>NUCLEOTIDE SEQUENCE [LARGE SCALE GENOMIC DNA]</scope>
    <source>
        <strain evidence="2 3">DSM 19034</strain>
    </source>
</reference>
<keyword evidence="1" id="KW-0472">Membrane</keyword>
<keyword evidence="3" id="KW-1185">Reference proteome</keyword>
<comment type="caution">
    <text evidence="2">The sequence shown here is derived from an EMBL/GenBank/DDBJ whole genome shotgun (WGS) entry which is preliminary data.</text>
</comment>
<dbReference type="RefSeq" id="WP_133551348.1">
    <property type="nucleotide sequence ID" value="NZ_SNWM01000001.1"/>
</dbReference>
<evidence type="ECO:0000313" key="3">
    <source>
        <dbReference type="Proteomes" id="UP000295499"/>
    </source>
</evidence>
<dbReference type="EMBL" id="SNWM01000001">
    <property type="protein sequence ID" value="TDO23806.1"/>
    <property type="molecule type" value="Genomic_DNA"/>
</dbReference>